<dbReference type="EMBL" id="JARQWQ010000080">
    <property type="protein sequence ID" value="KAK2553091.1"/>
    <property type="molecule type" value="Genomic_DNA"/>
</dbReference>
<gene>
    <name evidence="1" type="ORF">P5673_025539</name>
</gene>
<reference evidence="1" key="1">
    <citation type="journal article" date="2023" name="G3 (Bethesda)">
        <title>Whole genome assembly and annotation of the endangered Caribbean coral Acropora cervicornis.</title>
        <authorList>
            <person name="Selwyn J.D."/>
            <person name="Vollmer S.V."/>
        </authorList>
    </citation>
    <scope>NUCLEOTIDE SEQUENCE</scope>
    <source>
        <strain evidence="1">K2</strain>
    </source>
</reference>
<reference evidence="1" key="2">
    <citation type="journal article" date="2023" name="Science">
        <title>Genomic signatures of disease resistance in endangered staghorn corals.</title>
        <authorList>
            <person name="Vollmer S.V."/>
            <person name="Selwyn J.D."/>
            <person name="Despard B.A."/>
            <person name="Roesel C.L."/>
        </authorList>
    </citation>
    <scope>NUCLEOTIDE SEQUENCE</scope>
    <source>
        <strain evidence="1">K2</strain>
    </source>
</reference>
<proteinExistence type="predicted"/>
<protein>
    <submittedName>
        <fullName evidence="1">Uncharacterized protein</fullName>
    </submittedName>
</protein>
<keyword evidence="2" id="KW-1185">Reference proteome</keyword>
<evidence type="ECO:0000313" key="1">
    <source>
        <dbReference type="EMBL" id="KAK2553091.1"/>
    </source>
</evidence>
<organism evidence="1 2">
    <name type="scientific">Acropora cervicornis</name>
    <name type="common">Staghorn coral</name>
    <dbReference type="NCBI Taxonomy" id="6130"/>
    <lineage>
        <taxon>Eukaryota</taxon>
        <taxon>Metazoa</taxon>
        <taxon>Cnidaria</taxon>
        <taxon>Anthozoa</taxon>
        <taxon>Hexacorallia</taxon>
        <taxon>Scleractinia</taxon>
        <taxon>Astrocoeniina</taxon>
        <taxon>Acroporidae</taxon>
        <taxon>Acropora</taxon>
    </lineage>
</organism>
<dbReference type="Proteomes" id="UP001249851">
    <property type="component" value="Unassembled WGS sequence"/>
</dbReference>
<accession>A0AAD9Q1S5</accession>
<name>A0AAD9Q1S5_ACRCE</name>
<sequence length="101" mass="11419">MICTNFNVESMLYGKWFLMPKLLTCSHPLLLSVDFTVGAIKIPRMEKLIKNCNLVPKISLLEPGWRNCSFDVAQKKVMELQIKGLQNAFLSCLPLCGCDLL</sequence>
<dbReference type="AlphaFoldDB" id="A0AAD9Q1S5"/>
<evidence type="ECO:0000313" key="2">
    <source>
        <dbReference type="Proteomes" id="UP001249851"/>
    </source>
</evidence>
<comment type="caution">
    <text evidence="1">The sequence shown here is derived from an EMBL/GenBank/DDBJ whole genome shotgun (WGS) entry which is preliminary data.</text>
</comment>